<dbReference type="Proteomes" id="UP000821845">
    <property type="component" value="Chromosome 1"/>
</dbReference>
<sequence length="494" mass="56636">MLSRRAVRNCRSRAFAEVRLVATLDRFAFVLDSNWLARKALSRGYMTVPQNAKPGKYQMRVEGNVNGVLGGTGFLQEQEVEFQAQFLTILIQTNQFVYNFEQSIKARIVLLTTELKPYAEPVDVYLTDSRGIVMKRWLSQYPYLGFIKINFDLPYDYAVGWWSLKVVVLSQVEERKILLERWFTERYDVYVTVPPFVLDTDEYFEGDVSANYTTVAPVFGNATIRAYVRPTLVQDYDPGVQVVEPYLEEYVHDFRMGYQFKFLMSELRDLAAPHPLDKCEIEIKAAVGERFLDVIVDGYARSRVINSSLSLKILGVKPLVFKPGMVFSIYIAVTYHDLVKLPEEKLASSNITVSFTAQGGGRGIEDVEKQPDEKGMAIIEVEPPEGAERIVIKDSMAYCCVPRCHSAGKRGNRSISFHEIPADEALREQWLKEIKRDDWVPNTTSNCSRVCSRHFKEADFAEGKRRRLKKSIVPSLFPEYPSYMRPQPLKERAT</sequence>
<evidence type="ECO:0000313" key="2">
    <source>
        <dbReference type="Proteomes" id="UP000821845"/>
    </source>
</evidence>
<accession>A0ACB7TDW3</accession>
<organism evidence="1 2">
    <name type="scientific">Hyalomma asiaticum</name>
    <name type="common">Tick</name>
    <dbReference type="NCBI Taxonomy" id="266040"/>
    <lineage>
        <taxon>Eukaryota</taxon>
        <taxon>Metazoa</taxon>
        <taxon>Ecdysozoa</taxon>
        <taxon>Arthropoda</taxon>
        <taxon>Chelicerata</taxon>
        <taxon>Arachnida</taxon>
        <taxon>Acari</taxon>
        <taxon>Parasitiformes</taxon>
        <taxon>Ixodida</taxon>
        <taxon>Ixodoidea</taxon>
        <taxon>Ixodidae</taxon>
        <taxon>Hyalomminae</taxon>
        <taxon>Hyalomma</taxon>
    </lineage>
</organism>
<protein>
    <submittedName>
        <fullName evidence="1">Uncharacterized protein</fullName>
    </submittedName>
</protein>
<dbReference type="EMBL" id="CM023481">
    <property type="protein sequence ID" value="KAH6945000.1"/>
    <property type="molecule type" value="Genomic_DNA"/>
</dbReference>
<name>A0ACB7TDW3_HYAAI</name>
<evidence type="ECO:0000313" key="1">
    <source>
        <dbReference type="EMBL" id="KAH6945000.1"/>
    </source>
</evidence>
<reference evidence="1" key="1">
    <citation type="submission" date="2020-05" db="EMBL/GenBank/DDBJ databases">
        <title>Large-scale comparative analyses of tick genomes elucidate their genetic diversity and vector capacities.</title>
        <authorList>
            <person name="Jia N."/>
            <person name="Wang J."/>
            <person name="Shi W."/>
            <person name="Du L."/>
            <person name="Sun Y."/>
            <person name="Zhan W."/>
            <person name="Jiang J."/>
            <person name="Wang Q."/>
            <person name="Zhang B."/>
            <person name="Ji P."/>
            <person name="Sakyi L.B."/>
            <person name="Cui X."/>
            <person name="Yuan T."/>
            <person name="Jiang B."/>
            <person name="Yang W."/>
            <person name="Lam T.T.-Y."/>
            <person name="Chang Q."/>
            <person name="Ding S."/>
            <person name="Wang X."/>
            <person name="Zhu J."/>
            <person name="Ruan X."/>
            <person name="Zhao L."/>
            <person name="Wei J."/>
            <person name="Que T."/>
            <person name="Du C."/>
            <person name="Cheng J."/>
            <person name="Dai P."/>
            <person name="Han X."/>
            <person name="Huang E."/>
            <person name="Gao Y."/>
            <person name="Liu J."/>
            <person name="Shao H."/>
            <person name="Ye R."/>
            <person name="Li L."/>
            <person name="Wei W."/>
            <person name="Wang X."/>
            <person name="Wang C."/>
            <person name="Yang T."/>
            <person name="Huo Q."/>
            <person name="Li W."/>
            <person name="Guo W."/>
            <person name="Chen H."/>
            <person name="Zhou L."/>
            <person name="Ni X."/>
            <person name="Tian J."/>
            <person name="Zhou Y."/>
            <person name="Sheng Y."/>
            <person name="Liu T."/>
            <person name="Pan Y."/>
            <person name="Xia L."/>
            <person name="Li J."/>
            <person name="Zhao F."/>
            <person name="Cao W."/>
        </authorList>
    </citation>
    <scope>NUCLEOTIDE SEQUENCE</scope>
    <source>
        <strain evidence="1">Hyas-2018</strain>
    </source>
</reference>
<keyword evidence="2" id="KW-1185">Reference proteome</keyword>
<gene>
    <name evidence="1" type="ORF">HPB50_006702</name>
</gene>
<comment type="caution">
    <text evidence="1">The sequence shown here is derived from an EMBL/GenBank/DDBJ whole genome shotgun (WGS) entry which is preliminary data.</text>
</comment>
<proteinExistence type="predicted"/>